<protein>
    <submittedName>
        <fullName evidence="2">Uncharacterized protein</fullName>
    </submittedName>
</protein>
<organism evidence="2 3">
    <name type="scientific">Brenthis ino</name>
    <name type="common">lesser marbled fritillary</name>
    <dbReference type="NCBI Taxonomy" id="405034"/>
    <lineage>
        <taxon>Eukaryota</taxon>
        <taxon>Metazoa</taxon>
        <taxon>Ecdysozoa</taxon>
        <taxon>Arthropoda</taxon>
        <taxon>Hexapoda</taxon>
        <taxon>Insecta</taxon>
        <taxon>Pterygota</taxon>
        <taxon>Neoptera</taxon>
        <taxon>Endopterygota</taxon>
        <taxon>Lepidoptera</taxon>
        <taxon>Glossata</taxon>
        <taxon>Ditrysia</taxon>
        <taxon>Papilionoidea</taxon>
        <taxon>Nymphalidae</taxon>
        <taxon>Heliconiinae</taxon>
        <taxon>Argynnini</taxon>
        <taxon>Brenthis</taxon>
    </lineage>
</organism>
<feature type="chain" id="PRO_5035438358" evidence="1">
    <location>
        <begin position="26"/>
        <end position="193"/>
    </location>
</feature>
<keyword evidence="3" id="KW-1185">Reference proteome</keyword>
<dbReference type="AlphaFoldDB" id="A0A8J9YH42"/>
<feature type="signal peptide" evidence="1">
    <location>
        <begin position="1"/>
        <end position="25"/>
    </location>
</feature>
<dbReference type="Proteomes" id="UP000838878">
    <property type="component" value="Chromosome 6"/>
</dbReference>
<feature type="non-terminal residue" evidence="2">
    <location>
        <position position="193"/>
    </location>
</feature>
<evidence type="ECO:0000256" key="1">
    <source>
        <dbReference type="SAM" id="SignalP"/>
    </source>
</evidence>
<dbReference type="OrthoDB" id="6431754at2759"/>
<gene>
    <name evidence="2" type="ORF">BINO364_LOCUS11881</name>
</gene>
<keyword evidence="1" id="KW-0732">Signal</keyword>
<evidence type="ECO:0000313" key="2">
    <source>
        <dbReference type="EMBL" id="CAH0726420.1"/>
    </source>
</evidence>
<sequence>MVKAFRARCVLGGLMLALALSGTRGLIEIVEEQRCHNFEFRLTCRELDTHIAVLEAWYTSTDDYHRTSNETPTHAKLIHNENDSELDRVYVYSSPKHNGVYELTNHSSFENASLQTQNVNSSFDFYKLLNESWSNDTLDFDNVDMTVDFVNASEECGVVTYARSYGSWHEGDKRRRPVSRSSSINLRAPLSYR</sequence>
<evidence type="ECO:0000313" key="3">
    <source>
        <dbReference type="Proteomes" id="UP000838878"/>
    </source>
</evidence>
<dbReference type="EMBL" id="OV170226">
    <property type="protein sequence ID" value="CAH0726420.1"/>
    <property type="molecule type" value="Genomic_DNA"/>
</dbReference>
<reference evidence="2" key="1">
    <citation type="submission" date="2021-12" db="EMBL/GenBank/DDBJ databases">
        <authorList>
            <person name="Martin H S."/>
        </authorList>
    </citation>
    <scope>NUCLEOTIDE SEQUENCE</scope>
</reference>
<proteinExistence type="predicted"/>
<name>A0A8J9YH42_9NEOP</name>
<accession>A0A8J9YH42</accession>